<gene>
    <name evidence="1" type="ORF">FHS57_003298</name>
</gene>
<dbReference type="AlphaFoldDB" id="A0A7W5ZPE7"/>
<protein>
    <recommendedName>
        <fullName evidence="3">DUF4926 domain-containing protein</fullName>
    </recommendedName>
</protein>
<dbReference type="Proteomes" id="UP000541352">
    <property type="component" value="Unassembled WGS sequence"/>
</dbReference>
<comment type="caution">
    <text evidence="1">The sequence shown here is derived from an EMBL/GenBank/DDBJ whole genome shotgun (WGS) entry which is preliminary data.</text>
</comment>
<dbReference type="Pfam" id="PF16277">
    <property type="entry name" value="DUF4926"/>
    <property type="match status" value="1"/>
</dbReference>
<evidence type="ECO:0008006" key="3">
    <source>
        <dbReference type="Google" id="ProtNLM"/>
    </source>
</evidence>
<reference evidence="1 2" key="1">
    <citation type="submission" date="2020-08" db="EMBL/GenBank/DDBJ databases">
        <title>Genomic Encyclopedia of Type Strains, Phase IV (KMG-IV): sequencing the most valuable type-strain genomes for metagenomic binning, comparative biology and taxonomic classification.</title>
        <authorList>
            <person name="Goeker M."/>
        </authorList>
    </citation>
    <scope>NUCLEOTIDE SEQUENCE [LARGE SCALE GENOMIC DNA]</scope>
    <source>
        <strain evidence="1 2">DSM 17976</strain>
    </source>
</reference>
<evidence type="ECO:0000313" key="1">
    <source>
        <dbReference type="EMBL" id="MBB3839292.1"/>
    </source>
</evidence>
<evidence type="ECO:0000313" key="2">
    <source>
        <dbReference type="Proteomes" id="UP000541352"/>
    </source>
</evidence>
<dbReference type="EMBL" id="JACIBY010000006">
    <property type="protein sequence ID" value="MBB3839292.1"/>
    <property type="molecule type" value="Genomic_DNA"/>
</dbReference>
<dbReference type="InterPro" id="IPR032568">
    <property type="entry name" value="DUF4926"/>
</dbReference>
<sequence length="79" mass="8518">MYKEGDLVAIVKDLPEKELVRGHVGTIAFMYNDGGLYEVEFINAIGETVAVATLSESEILAVQPQNAILHVANVSTNTV</sequence>
<proteinExistence type="predicted"/>
<accession>A0A7W5ZPE7</accession>
<organism evidence="1 2">
    <name type="scientific">Runella defluvii</name>
    <dbReference type="NCBI Taxonomy" id="370973"/>
    <lineage>
        <taxon>Bacteria</taxon>
        <taxon>Pseudomonadati</taxon>
        <taxon>Bacteroidota</taxon>
        <taxon>Cytophagia</taxon>
        <taxon>Cytophagales</taxon>
        <taxon>Spirosomataceae</taxon>
        <taxon>Runella</taxon>
    </lineage>
</organism>
<keyword evidence="2" id="KW-1185">Reference proteome</keyword>
<name>A0A7W5ZPE7_9BACT</name>
<dbReference type="RefSeq" id="WP_183975422.1">
    <property type="nucleotide sequence ID" value="NZ_JACIBY010000006.1"/>
</dbReference>